<organism evidence="5 6">
    <name type="scientific">Caloramator quimbayensis</name>
    <dbReference type="NCBI Taxonomy" id="1147123"/>
    <lineage>
        <taxon>Bacteria</taxon>
        <taxon>Bacillati</taxon>
        <taxon>Bacillota</taxon>
        <taxon>Clostridia</taxon>
        <taxon>Eubacteriales</taxon>
        <taxon>Clostridiaceae</taxon>
        <taxon>Caloramator</taxon>
    </lineage>
</organism>
<accession>A0A1T4X0N2</accession>
<feature type="active site" description="Tele-phosphohistidine intermediate" evidence="3">
    <location>
        <position position="9"/>
    </location>
</feature>
<feature type="active site" description="Proton donor/acceptor" evidence="3">
    <location>
        <position position="83"/>
    </location>
</feature>
<evidence type="ECO:0000256" key="1">
    <source>
        <dbReference type="ARBA" id="ARBA00023152"/>
    </source>
</evidence>
<evidence type="ECO:0000256" key="2">
    <source>
        <dbReference type="ARBA" id="ARBA00023235"/>
    </source>
</evidence>
<evidence type="ECO:0000256" key="3">
    <source>
        <dbReference type="PIRSR" id="PIRSR613078-1"/>
    </source>
</evidence>
<dbReference type="AlphaFoldDB" id="A0A1T4X0N2"/>
<dbReference type="InterPro" id="IPR029033">
    <property type="entry name" value="His_PPase_superfam"/>
</dbReference>
<proteinExistence type="predicted"/>
<gene>
    <name evidence="5" type="ORF">SAMN05443428_10547</name>
</gene>
<dbReference type="PIRSF" id="PIRSF000709">
    <property type="entry name" value="6PFK_2-Ptase"/>
    <property type="match status" value="1"/>
</dbReference>
<dbReference type="Gene3D" id="3.40.50.1240">
    <property type="entry name" value="Phosphoglycerate mutase-like"/>
    <property type="match status" value="1"/>
</dbReference>
<reference evidence="6" key="1">
    <citation type="submission" date="2017-02" db="EMBL/GenBank/DDBJ databases">
        <authorList>
            <person name="Varghese N."/>
            <person name="Submissions S."/>
        </authorList>
    </citation>
    <scope>NUCLEOTIDE SEQUENCE [LARGE SCALE GENOMIC DNA]</scope>
    <source>
        <strain evidence="6">USBA 833</strain>
    </source>
</reference>
<keyword evidence="2" id="KW-0413">Isomerase</keyword>
<dbReference type="PANTHER" id="PTHR48100">
    <property type="entry name" value="BROAD-SPECIFICITY PHOSPHATASE YOR283W-RELATED"/>
    <property type="match status" value="1"/>
</dbReference>
<dbReference type="InterPro" id="IPR001345">
    <property type="entry name" value="PG/BPGM_mutase_AS"/>
</dbReference>
<evidence type="ECO:0000313" key="6">
    <source>
        <dbReference type="Proteomes" id="UP000190105"/>
    </source>
</evidence>
<feature type="binding site" evidence="4">
    <location>
        <position position="59"/>
    </location>
    <ligand>
        <name>substrate</name>
    </ligand>
</feature>
<keyword evidence="1" id="KW-0324">Glycolysis</keyword>
<dbReference type="Proteomes" id="UP000190105">
    <property type="component" value="Unassembled WGS sequence"/>
</dbReference>
<evidence type="ECO:0000313" key="5">
    <source>
        <dbReference type="EMBL" id="SKA83162.1"/>
    </source>
</evidence>
<keyword evidence="6" id="KW-1185">Reference proteome</keyword>
<dbReference type="GO" id="GO:0005737">
    <property type="term" value="C:cytoplasm"/>
    <property type="evidence" value="ECO:0007669"/>
    <property type="project" value="TreeGrafter"/>
</dbReference>
<sequence>MSKIYLIRHGETLWNREQRSQGCSNDIPLSEEGLLQAKAIAKRLKKEKIDLVYSSDLIRAYKTASIISKEHNRNVNKCREFREINLGDWEGLRFDEIKEKYNDIYNVWRKTPHLAIIPNAERVSDIIIRAIGKLNKIIEENEDKNILIVSHGITIKVMIAHILGMELSNLHKIRQDNTALNIIEYNGDSYDILLMNDTCHLKEI</sequence>
<dbReference type="SUPFAM" id="SSF53254">
    <property type="entry name" value="Phosphoglycerate mutase-like"/>
    <property type="match status" value="1"/>
</dbReference>
<dbReference type="STRING" id="1147123.SAMN05443428_10547"/>
<evidence type="ECO:0000256" key="4">
    <source>
        <dbReference type="PIRSR" id="PIRSR613078-2"/>
    </source>
</evidence>
<dbReference type="RefSeq" id="WP_207651447.1">
    <property type="nucleotide sequence ID" value="NZ_FUYH01000005.1"/>
</dbReference>
<dbReference type="PANTHER" id="PTHR48100:SF1">
    <property type="entry name" value="HISTIDINE PHOSPHATASE FAMILY PROTEIN-RELATED"/>
    <property type="match status" value="1"/>
</dbReference>
<feature type="binding site" evidence="4">
    <location>
        <begin position="8"/>
        <end position="15"/>
    </location>
    <ligand>
        <name>substrate</name>
    </ligand>
</feature>
<dbReference type="EMBL" id="FUYH01000005">
    <property type="protein sequence ID" value="SKA83162.1"/>
    <property type="molecule type" value="Genomic_DNA"/>
</dbReference>
<dbReference type="GO" id="GO:0016791">
    <property type="term" value="F:phosphatase activity"/>
    <property type="evidence" value="ECO:0007669"/>
    <property type="project" value="TreeGrafter"/>
</dbReference>
<dbReference type="SMART" id="SM00855">
    <property type="entry name" value="PGAM"/>
    <property type="match status" value="1"/>
</dbReference>
<dbReference type="InterPro" id="IPR013078">
    <property type="entry name" value="His_Pase_superF_clade-1"/>
</dbReference>
<name>A0A1T4X0N2_9CLOT</name>
<protein>
    <submittedName>
        <fullName evidence="5">Probable phosphoglycerate mutase</fullName>
    </submittedName>
</protein>
<dbReference type="CDD" id="cd07067">
    <property type="entry name" value="HP_PGM_like"/>
    <property type="match status" value="1"/>
</dbReference>
<dbReference type="InterPro" id="IPR050275">
    <property type="entry name" value="PGM_Phosphatase"/>
</dbReference>
<dbReference type="PROSITE" id="PS00175">
    <property type="entry name" value="PG_MUTASE"/>
    <property type="match status" value="1"/>
</dbReference>
<dbReference type="Pfam" id="PF00300">
    <property type="entry name" value="His_Phos_1"/>
    <property type="match status" value="1"/>
</dbReference>